<evidence type="ECO:0000256" key="3">
    <source>
        <dbReference type="ARBA" id="ARBA00022729"/>
    </source>
</evidence>
<evidence type="ECO:0008006" key="11">
    <source>
        <dbReference type="Google" id="ProtNLM"/>
    </source>
</evidence>
<sequence length="524" mass="59667">MKKIYRLLLIFTCLPLAFSSCLGDLDTEPLTDNTLLPEKAWEDPAAYEQFLAKIYAGMTLSGNEGPSGLPDMNADDQGEATFLRSYWNLQQLGTDEVIGAWDNETMRGLQFIQWTSSNNFIALNYTRIYLNIAYANEYLRETTDAKLDSRNVNSELKSKIAGFRAEARVLRAMSYYFLMDLYANIPFIDENVPVGANSIVEQKDRAFFFSWIESELQDVEGKLPAADKAHYGMVNDPTAWMVLAKMYLNAEVYIGEKKYDECLTYLNKVLDAGFTIDPVYKNMFGADNEKSPEIIFPLVYDGQKATTYGGTTFLLAASYKSDMMPGDNFGFTQAWSGIRAKESFSSLFSGDDKRALFWKENRTQETTQWYDFNMGWSVIKFTNKKSDGTAGSNGMFADTDFPVYRLADAYLMYAEAVLRGGQGGTKAKALEFIKELRERAGIPAISDSELTLDFILDERSRELYWEGHRRTDLIRFNKFTKNYNWPWKNGIYNGVPNIDDKYNLYPLPATELTANTNLKQNTGY</sequence>
<organism evidence="9 10">
    <name type="scientific">Dysgonomonas hofstadii</name>
    <dbReference type="NCBI Taxonomy" id="637886"/>
    <lineage>
        <taxon>Bacteria</taxon>
        <taxon>Pseudomonadati</taxon>
        <taxon>Bacteroidota</taxon>
        <taxon>Bacteroidia</taxon>
        <taxon>Bacteroidales</taxon>
        <taxon>Dysgonomonadaceae</taxon>
        <taxon>Dysgonomonas</taxon>
    </lineage>
</organism>
<evidence type="ECO:0000259" key="7">
    <source>
        <dbReference type="Pfam" id="PF07980"/>
    </source>
</evidence>
<dbReference type="Gene3D" id="1.25.40.390">
    <property type="match status" value="1"/>
</dbReference>
<evidence type="ECO:0000256" key="4">
    <source>
        <dbReference type="ARBA" id="ARBA00023136"/>
    </source>
</evidence>
<keyword evidence="5" id="KW-0998">Cell outer membrane</keyword>
<dbReference type="EMBL" id="JACIEP010000002">
    <property type="protein sequence ID" value="MBB4034721.1"/>
    <property type="molecule type" value="Genomic_DNA"/>
</dbReference>
<reference evidence="9 10" key="1">
    <citation type="submission" date="2020-08" db="EMBL/GenBank/DDBJ databases">
        <title>Genomic Encyclopedia of Type Strains, Phase IV (KMG-IV): sequencing the most valuable type-strain genomes for metagenomic binning, comparative biology and taxonomic classification.</title>
        <authorList>
            <person name="Goeker M."/>
        </authorList>
    </citation>
    <scope>NUCLEOTIDE SEQUENCE [LARGE SCALE GENOMIC DNA]</scope>
    <source>
        <strain evidence="9 10">DSM 104969</strain>
    </source>
</reference>
<comment type="subcellular location">
    <subcellularLocation>
        <location evidence="1">Cell outer membrane</location>
    </subcellularLocation>
</comment>
<evidence type="ECO:0000313" key="10">
    <source>
        <dbReference type="Proteomes" id="UP000555103"/>
    </source>
</evidence>
<feature type="signal peptide" evidence="6">
    <location>
        <begin position="1"/>
        <end position="22"/>
    </location>
</feature>
<dbReference type="SUPFAM" id="SSF48452">
    <property type="entry name" value="TPR-like"/>
    <property type="match status" value="1"/>
</dbReference>
<proteinExistence type="inferred from homology"/>
<evidence type="ECO:0000256" key="5">
    <source>
        <dbReference type="ARBA" id="ARBA00023237"/>
    </source>
</evidence>
<accession>A0A840CHN0</accession>
<keyword evidence="10" id="KW-1185">Reference proteome</keyword>
<dbReference type="InterPro" id="IPR011990">
    <property type="entry name" value="TPR-like_helical_dom_sf"/>
</dbReference>
<comment type="caution">
    <text evidence="9">The sequence shown here is derived from an EMBL/GenBank/DDBJ whole genome shotgun (WGS) entry which is preliminary data.</text>
</comment>
<feature type="domain" description="RagB/SusD" evidence="7">
    <location>
        <begin position="360"/>
        <end position="524"/>
    </location>
</feature>
<dbReference type="AlphaFoldDB" id="A0A840CHN0"/>
<evidence type="ECO:0000256" key="1">
    <source>
        <dbReference type="ARBA" id="ARBA00004442"/>
    </source>
</evidence>
<evidence type="ECO:0000256" key="6">
    <source>
        <dbReference type="SAM" id="SignalP"/>
    </source>
</evidence>
<dbReference type="PROSITE" id="PS51257">
    <property type="entry name" value="PROKAR_LIPOPROTEIN"/>
    <property type="match status" value="1"/>
</dbReference>
<evidence type="ECO:0000256" key="2">
    <source>
        <dbReference type="ARBA" id="ARBA00006275"/>
    </source>
</evidence>
<name>A0A840CHN0_9BACT</name>
<dbReference type="RefSeq" id="WP_183305680.1">
    <property type="nucleotide sequence ID" value="NZ_JACIEP010000002.1"/>
</dbReference>
<dbReference type="InterPro" id="IPR012944">
    <property type="entry name" value="SusD_RagB_dom"/>
</dbReference>
<protein>
    <recommendedName>
        <fullName evidence="11">Starch-binding associating with outer membrane</fullName>
    </recommendedName>
</protein>
<dbReference type="Gene3D" id="1.25.40.10">
    <property type="entry name" value="Tetratricopeptide repeat domain"/>
    <property type="match status" value="1"/>
</dbReference>
<dbReference type="Proteomes" id="UP000555103">
    <property type="component" value="Unassembled WGS sequence"/>
</dbReference>
<dbReference type="GO" id="GO:0009279">
    <property type="term" value="C:cell outer membrane"/>
    <property type="evidence" value="ECO:0007669"/>
    <property type="project" value="UniProtKB-SubCell"/>
</dbReference>
<dbReference type="Gene3D" id="1.10.3780.10">
    <property type="entry name" value="SusD-like"/>
    <property type="match status" value="1"/>
</dbReference>
<dbReference type="CDD" id="cd08977">
    <property type="entry name" value="SusD"/>
    <property type="match status" value="1"/>
</dbReference>
<comment type="similarity">
    <text evidence="2">Belongs to the SusD family.</text>
</comment>
<dbReference type="Pfam" id="PF07980">
    <property type="entry name" value="SusD_RagB"/>
    <property type="match status" value="1"/>
</dbReference>
<gene>
    <name evidence="9" type="ORF">GGR21_000608</name>
</gene>
<feature type="chain" id="PRO_5032891733" description="Starch-binding associating with outer membrane" evidence="6">
    <location>
        <begin position="23"/>
        <end position="524"/>
    </location>
</feature>
<feature type="domain" description="SusD-like N-terminal" evidence="8">
    <location>
        <begin position="47"/>
        <end position="190"/>
    </location>
</feature>
<evidence type="ECO:0000259" key="8">
    <source>
        <dbReference type="Pfam" id="PF14322"/>
    </source>
</evidence>
<keyword evidence="3 6" id="KW-0732">Signal</keyword>
<keyword evidence="4" id="KW-0472">Membrane</keyword>
<evidence type="ECO:0000313" key="9">
    <source>
        <dbReference type="EMBL" id="MBB4034721.1"/>
    </source>
</evidence>
<dbReference type="Pfam" id="PF14322">
    <property type="entry name" value="SusD-like_3"/>
    <property type="match status" value="1"/>
</dbReference>
<dbReference type="InterPro" id="IPR033985">
    <property type="entry name" value="SusD-like_N"/>
</dbReference>